<dbReference type="GeneID" id="109518784"/>
<evidence type="ECO:0000313" key="7">
    <source>
        <dbReference type="Ensembl" id="ENSHCOP00000012124.1"/>
    </source>
</evidence>
<dbReference type="AlphaFoldDB" id="A0A3Q2Y3L4"/>
<accession>A0A3Q2Y3L4</accession>
<evidence type="ECO:0000256" key="1">
    <source>
        <dbReference type="ARBA" id="ARBA00004606"/>
    </source>
</evidence>
<dbReference type="OrthoDB" id="414175at2759"/>
<organism evidence="7 8">
    <name type="scientific">Hippocampus comes</name>
    <name type="common">Tiger tail seahorse</name>
    <dbReference type="NCBI Taxonomy" id="109280"/>
    <lineage>
        <taxon>Eukaryota</taxon>
        <taxon>Metazoa</taxon>
        <taxon>Chordata</taxon>
        <taxon>Craniata</taxon>
        <taxon>Vertebrata</taxon>
        <taxon>Euteleostomi</taxon>
        <taxon>Actinopterygii</taxon>
        <taxon>Neopterygii</taxon>
        <taxon>Teleostei</taxon>
        <taxon>Neoteleostei</taxon>
        <taxon>Acanthomorphata</taxon>
        <taxon>Syngnathiaria</taxon>
        <taxon>Syngnathiformes</taxon>
        <taxon>Syngnathoidei</taxon>
        <taxon>Syngnathidae</taxon>
        <taxon>Hippocampus</taxon>
    </lineage>
</organism>
<keyword evidence="3" id="KW-0812">Transmembrane</keyword>
<dbReference type="CTD" id="29071"/>
<proteinExistence type="inferred from homology"/>
<dbReference type="Gene3D" id="3.90.550.50">
    <property type="match status" value="1"/>
</dbReference>
<reference evidence="7" key="2">
    <citation type="submission" date="2025-09" db="UniProtKB">
        <authorList>
            <consortium name="Ensembl"/>
        </authorList>
    </citation>
    <scope>IDENTIFICATION</scope>
</reference>
<dbReference type="GO" id="GO:0016020">
    <property type="term" value="C:membrane"/>
    <property type="evidence" value="ECO:0007669"/>
    <property type="project" value="UniProtKB-SubCell"/>
</dbReference>
<keyword evidence="4" id="KW-0735">Signal-anchor</keyword>
<name>A0A3Q2Y3L4_HIPCM</name>
<reference evidence="7" key="1">
    <citation type="submission" date="2025-08" db="UniProtKB">
        <authorList>
            <consortium name="Ensembl"/>
        </authorList>
    </citation>
    <scope>IDENTIFICATION</scope>
</reference>
<evidence type="ECO:0000256" key="5">
    <source>
        <dbReference type="ARBA" id="ARBA00022989"/>
    </source>
</evidence>
<keyword evidence="6" id="KW-0472">Membrane</keyword>
<dbReference type="FunFam" id="3.90.550.50:FF:000016">
    <property type="entry name" value="C1GALT1-specific chaperone 1"/>
    <property type="match status" value="1"/>
</dbReference>
<comment type="subcellular location">
    <subcellularLocation>
        <location evidence="1">Membrane</location>
        <topology evidence="1">Single-pass type II membrane protein</topology>
    </subcellularLocation>
</comment>
<comment type="similarity">
    <text evidence="2">Belongs to the glycosyltransferase 31 family. Beta3-Gal-T subfamily.</text>
</comment>
<dbReference type="GO" id="GO:0016263">
    <property type="term" value="F:glycoprotein-N-acetylgalactosamine 3-beta-galactosyltransferase activity"/>
    <property type="evidence" value="ECO:0007669"/>
    <property type="project" value="TreeGrafter"/>
</dbReference>
<evidence type="ECO:0000313" key="8">
    <source>
        <dbReference type="Proteomes" id="UP000264820"/>
    </source>
</evidence>
<dbReference type="GO" id="GO:0006493">
    <property type="term" value="P:protein O-linked glycosylation"/>
    <property type="evidence" value="ECO:0007669"/>
    <property type="project" value="UniProtKB-ARBA"/>
</dbReference>
<keyword evidence="8" id="KW-1185">Reference proteome</keyword>
<evidence type="ECO:0000256" key="2">
    <source>
        <dbReference type="ARBA" id="ARBA00006462"/>
    </source>
</evidence>
<sequence>MWSEGGSFVKGVALGGVFYLLLSLLGSFSPNAKSGSEDLHQHHHVQAQSNDNLKQLSESQTQELKDQVRVYCVIMVQPKILVYWAAAVGTWSKHCDKAVFYTSESSKALEAVDLQERDGWARLCKALKHAYENAGDLRWFFVAQPMTFAIIENLKYLLLTKDPSEPFYMGNALKSGELEYVAYESGIVLSYEALKRFVGVLDDKNKCPIRVNRLWKLSEDKQLAMCLKYTGVFAENGEDAHGMGLFNGKSLDALIKESMKNNPKNVVEGCCSDFAVTFNGMTPNQMQVMMYGVYRLRPYGHDFHDLLMFDPPEGSDND</sequence>
<dbReference type="OMA" id="WVMMRKA"/>
<dbReference type="PANTHER" id="PTHR23033:SF2">
    <property type="entry name" value="C1GALT1-SPECIFIC CHAPERONE 1"/>
    <property type="match status" value="1"/>
</dbReference>
<protein>
    <submittedName>
        <fullName evidence="7">C1GALT1-specific chaperone 1</fullName>
    </submittedName>
</protein>
<keyword evidence="5" id="KW-1133">Transmembrane helix</keyword>
<dbReference type="Ensembl" id="ENSHCOT00000019064.1">
    <property type="protein sequence ID" value="ENSHCOP00000012124.1"/>
    <property type="gene ID" value="ENSHCOG00000015093.1"/>
</dbReference>
<dbReference type="GeneTree" id="ENSGT00940000155145"/>
<evidence type="ECO:0000256" key="6">
    <source>
        <dbReference type="ARBA" id="ARBA00023136"/>
    </source>
</evidence>
<evidence type="ECO:0000256" key="3">
    <source>
        <dbReference type="ARBA" id="ARBA00022692"/>
    </source>
</evidence>
<dbReference type="STRING" id="109280.ENSHCOP00000012124"/>
<dbReference type="RefSeq" id="XP_019730406.1">
    <property type="nucleotide sequence ID" value="XM_019874847.1"/>
</dbReference>
<dbReference type="InterPro" id="IPR026050">
    <property type="entry name" value="C1GALT1/C1GALT1_chp1"/>
</dbReference>
<evidence type="ECO:0000256" key="4">
    <source>
        <dbReference type="ARBA" id="ARBA00022968"/>
    </source>
</evidence>
<dbReference type="Proteomes" id="UP000264820">
    <property type="component" value="Unplaced"/>
</dbReference>
<dbReference type="PANTHER" id="PTHR23033">
    <property type="entry name" value="BETA1,3-GALACTOSYLTRANSFERASE"/>
    <property type="match status" value="1"/>
</dbReference>